<name>A0ABD2AHE6_VESSQ</name>
<dbReference type="EMBL" id="JAUDFV010000149">
    <property type="protein sequence ID" value="KAL2719275.1"/>
    <property type="molecule type" value="Genomic_DNA"/>
</dbReference>
<gene>
    <name evidence="1" type="ORF">V1478_010737</name>
</gene>
<organism evidence="1 2">
    <name type="scientific">Vespula squamosa</name>
    <name type="common">Southern yellow jacket</name>
    <name type="synonym">Wasp</name>
    <dbReference type="NCBI Taxonomy" id="30214"/>
    <lineage>
        <taxon>Eukaryota</taxon>
        <taxon>Metazoa</taxon>
        <taxon>Ecdysozoa</taxon>
        <taxon>Arthropoda</taxon>
        <taxon>Hexapoda</taxon>
        <taxon>Insecta</taxon>
        <taxon>Pterygota</taxon>
        <taxon>Neoptera</taxon>
        <taxon>Endopterygota</taxon>
        <taxon>Hymenoptera</taxon>
        <taxon>Apocrita</taxon>
        <taxon>Aculeata</taxon>
        <taxon>Vespoidea</taxon>
        <taxon>Vespidae</taxon>
        <taxon>Vespinae</taxon>
        <taxon>Vespula</taxon>
    </lineage>
</organism>
<proteinExistence type="predicted"/>
<reference evidence="1 2" key="1">
    <citation type="journal article" date="2024" name="Ann. Entomol. Soc. Am.">
        <title>Genomic analyses of the southern and eastern yellowjacket wasps (Hymenoptera: Vespidae) reveal evolutionary signatures of social life.</title>
        <authorList>
            <person name="Catto M.A."/>
            <person name="Caine P.B."/>
            <person name="Orr S.E."/>
            <person name="Hunt B.G."/>
            <person name="Goodisman M.A.D."/>
        </authorList>
    </citation>
    <scope>NUCLEOTIDE SEQUENCE [LARGE SCALE GENOMIC DNA]</scope>
    <source>
        <strain evidence="1">233</strain>
        <tissue evidence="1">Head and thorax</tissue>
    </source>
</reference>
<keyword evidence="2" id="KW-1185">Reference proteome</keyword>
<comment type="caution">
    <text evidence="1">The sequence shown here is derived from an EMBL/GenBank/DDBJ whole genome shotgun (WGS) entry which is preliminary data.</text>
</comment>
<accession>A0ABD2AHE6</accession>
<sequence>MTKRNCIHGQIIDRKSVENIPRYHLHLSIDMSEKRENRSLTHEESRPRFTERGATEILEWHLHNRRRLQFIESRCLEL</sequence>
<dbReference type="Proteomes" id="UP001607302">
    <property type="component" value="Unassembled WGS sequence"/>
</dbReference>
<dbReference type="AlphaFoldDB" id="A0ABD2AHE6"/>
<protein>
    <submittedName>
        <fullName evidence="1">Uncharacterized protein</fullName>
    </submittedName>
</protein>
<evidence type="ECO:0000313" key="2">
    <source>
        <dbReference type="Proteomes" id="UP001607302"/>
    </source>
</evidence>
<evidence type="ECO:0000313" key="1">
    <source>
        <dbReference type="EMBL" id="KAL2719275.1"/>
    </source>
</evidence>